<sequence length="422" mass="45159">MPSADGWEPRLHEAGAEALYLHVPFCARKCAYCDFASWTTRRDDPLMGAYEAALEREVEEVASAGLLGACATAYVGGGTPSLLGERLLPRLVSTVTSRAPVSELTCEANPESLTDALVEGVARSGCTRLSIGVQSLRDEELEALGRVHDARLARERVGAAVASGLDVSVDLMCATPLQTDESWDATLEGAIALGVGHVSVYPLAIEEGTALWRRYGDAPVAWNDPDVQARRMRRAEEALGRAGLARYEVASYARPGRRCEHNVAYWTGRPYLGLGVRASSMLAREGYERLRRVATSLPALPPSAARVRLTVADGRVGVAERPSLAERHWDLEVLDEGQAAAEDLMLGFRLSSGVGPALLGHARGALGAARVDAMAERMLARGLVRETAAGGIAPTESGWLLGNELFGACWELAEGTIEELRC</sequence>
<dbReference type="SUPFAM" id="SSF102114">
    <property type="entry name" value="Radical SAM enzymes"/>
    <property type="match status" value="1"/>
</dbReference>
<feature type="domain" description="Radical SAM core" evidence="3">
    <location>
        <begin position="11"/>
        <end position="242"/>
    </location>
</feature>
<proteinExistence type="inferred from homology"/>
<dbReference type="SFLD" id="SFLDG01065">
    <property type="entry name" value="anaerobic_coproporphyrinogen-I"/>
    <property type="match status" value="1"/>
</dbReference>
<name>A0ABU7RBJ8_9ACTN</name>
<accession>A0ABU7RBJ8</accession>
<evidence type="ECO:0000313" key="4">
    <source>
        <dbReference type="EMBL" id="MEE6147964.1"/>
    </source>
</evidence>
<comment type="caution">
    <text evidence="4">The sequence shown here is derived from an EMBL/GenBank/DDBJ whole genome shotgun (WGS) entry which is preliminary data.</text>
</comment>
<dbReference type="InterPro" id="IPR004559">
    <property type="entry name" value="HemW-like"/>
</dbReference>
<dbReference type="EMBL" id="JAZGJQ010000010">
    <property type="protein sequence ID" value="MEE6147964.1"/>
    <property type="molecule type" value="Genomic_DNA"/>
</dbReference>
<dbReference type="InterPro" id="IPR006638">
    <property type="entry name" value="Elp3/MiaA/NifB-like_rSAM"/>
</dbReference>
<reference evidence="4 5" key="1">
    <citation type="submission" date="2024-01" db="EMBL/GenBank/DDBJ databases">
        <title>Description of Olsenella sp. nov., isolated from pig feces.</title>
        <authorList>
            <person name="Chang Y.-H."/>
        </authorList>
    </citation>
    <scope>NUCLEOTIDE SEQUENCE [LARGE SCALE GENOMIC DNA]</scope>
    <source>
        <strain evidence="4 5">YH-ols2223</strain>
    </source>
</reference>
<dbReference type="PROSITE" id="PS51918">
    <property type="entry name" value="RADICAL_SAM"/>
    <property type="match status" value="1"/>
</dbReference>
<evidence type="ECO:0000256" key="1">
    <source>
        <dbReference type="ARBA" id="ARBA00006100"/>
    </source>
</evidence>
<dbReference type="PANTHER" id="PTHR13932:SF5">
    <property type="entry name" value="RADICAL S-ADENOSYL METHIONINE DOMAIN-CONTAINING PROTEIN 1, MITOCHONDRIAL"/>
    <property type="match status" value="1"/>
</dbReference>
<dbReference type="SMART" id="SM00729">
    <property type="entry name" value="Elp3"/>
    <property type="match status" value="1"/>
</dbReference>
<dbReference type="InterPro" id="IPR034505">
    <property type="entry name" value="Coproporphyrinogen-III_oxidase"/>
</dbReference>
<comment type="similarity">
    <text evidence="1">Belongs to the anaerobic coproporphyrinogen-III oxidase family. HemW subfamily.</text>
</comment>
<dbReference type="Gene3D" id="3.80.30.20">
    <property type="entry name" value="tm_1862 like domain"/>
    <property type="match status" value="1"/>
</dbReference>
<dbReference type="InterPro" id="IPR023404">
    <property type="entry name" value="rSAM_horseshoe"/>
</dbReference>
<dbReference type="InterPro" id="IPR007197">
    <property type="entry name" value="rSAM"/>
</dbReference>
<protein>
    <recommendedName>
        <fullName evidence="2">Heme chaperone HemW</fullName>
    </recommendedName>
</protein>
<dbReference type="Proteomes" id="UP001332931">
    <property type="component" value="Unassembled WGS sequence"/>
</dbReference>
<dbReference type="RefSeq" id="WP_330958729.1">
    <property type="nucleotide sequence ID" value="NZ_JAZGJQ010000010.1"/>
</dbReference>
<evidence type="ECO:0000259" key="3">
    <source>
        <dbReference type="PROSITE" id="PS51918"/>
    </source>
</evidence>
<organism evidence="4 5">
    <name type="scientific">Olsenella absiana</name>
    <dbReference type="NCBI Taxonomy" id="3115222"/>
    <lineage>
        <taxon>Bacteria</taxon>
        <taxon>Bacillati</taxon>
        <taxon>Actinomycetota</taxon>
        <taxon>Coriobacteriia</taxon>
        <taxon>Coriobacteriales</taxon>
        <taxon>Atopobiaceae</taxon>
        <taxon>Olsenella</taxon>
    </lineage>
</organism>
<gene>
    <name evidence="4" type="ORF">VXJ25_08225</name>
</gene>
<dbReference type="InterPro" id="IPR058240">
    <property type="entry name" value="rSAM_sf"/>
</dbReference>
<dbReference type="PANTHER" id="PTHR13932">
    <property type="entry name" value="COPROPORPHYRINIGEN III OXIDASE"/>
    <property type="match status" value="1"/>
</dbReference>
<evidence type="ECO:0000256" key="2">
    <source>
        <dbReference type="ARBA" id="ARBA00017228"/>
    </source>
</evidence>
<keyword evidence="5" id="KW-1185">Reference proteome</keyword>
<dbReference type="SFLD" id="SFLDG01082">
    <property type="entry name" value="B12-binding_domain_containing"/>
    <property type="match status" value="1"/>
</dbReference>
<dbReference type="SFLD" id="SFLDS00029">
    <property type="entry name" value="Radical_SAM"/>
    <property type="match status" value="1"/>
</dbReference>
<dbReference type="SFLD" id="SFLDF00562">
    <property type="entry name" value="HemN-like__clustered_with_heat"/>
    <property type="match status" value="1"/>
</dbReference>
<dbReference type="Pfam" id="PF04055">
    <property type="entry name" value="Radical_SAM"/>
    <property type="match status" value="1"/>
</dbReference>
<dbReference type="CDD" id="cd01335">
    <property type="entry name" value="Radical_SAM"/>
    <property type="match status" value="1"/>
</dbReference>
<evidence type="ECO:0000313" key="5">
    <source>
        <dbReference type="Proteomes" id="UP001332931"/>
    </source>
</evidence>